<dbReference type="EMBL" id="CP053840">
    <property type="protein sequence ID" value="QKF68477.1"/>
    <property type="molecule type" value="Genomic_DNA"/>
</dbReference>
<keyword evidence="3" id="KW-1185">Reference proteome</keyword>
<evidence type="ECO:0000313" key="2">
    <source>
        <dbReference type="EMBL" id="QKF68477.1"/>
    </source>
</evidence>
<dbReference type="Pfam" id="PF13098">
    <property type="entry name" value="Thioredoxin_2"/>
    <property type="match status" value="2"/>
</dbReference>
<feature type="domain" description="Thioredoxin" evidence="1">
    <location>
        <begin position="4"/>
        <end position="158"/>
    </location>
</feature>
<reference evidence="2 3" key="1">
    <citation type="submission" date="2020-05" db="EMBL/GenBank/DDBJ databases">
        <title>Complete genome sequencing of Campylobacter and Arcobacter type strains.</title>
        <authorList>
            <person name="Miller W.G."/>
            <person name="Yee E."/>
        </authorList>
    </citation>
    <scope>NUCLEOTIDE SEQUENCE [LARGE SCALE GENOMIC DNA]</scope>
    <source>
        <strain evidence="2 3">LMG 26156</strain>
    </source>
</reference>
<dbReference type="Proteomes" id="UP000503482">
    <property type="component" value="Chromosome"/>
</dbReference>
<dbReference type="InterPro" id="IPR036249">
    <property type="entry name" value="Thioredoxin-like_sf"/>
</dbReference>
<accession>A0AAE7BDN5</accession>
<gene>
    <name evidence="2" type="ORF">AVENP_3002</name>
</gene>
<dbReference type="AlphaFoldDB" id="A0AAE7BDN5"/>
<protein>
    <submittedName>
        <fullName evidence="2">Thioredoxin-related protein, SoxW family</fullName>
    </submittedName>
</protein>
<evidence type="ECO:0000259" key="1">
    <source>
        <dbReference type="PROSITE" id="PS51352"/>
    </source>
</evidence>
<evidence type="ECO:0000313" key="3">
    <source>
        <dbReference type="Proteomes" id="UP000503482"/>
    </source>
</evidence>
<dbReference type="InterPro" id="IPR013766">
    <property type="entry name" value="Thioredoxin_domain"/>
</dbReference>
<organism evidence="2 3">
    <name type="scientific">Arcobacter venerupis</name>
    <dbReference type="NCBI Taxonomy" id="1054033"/>
    <lineage>
        <taxon>Bacteria</taxon>
        <taxon>Pseudomonadati</taxon>
        <taxon>Campylobacterota</taxon>
        <taxon>Epsilonproteobacteria</taxon>
        <taxon>Campylobacterales</taxon>
        <taxon>Arcobacteraceae</taxon>
        <taxon>Arcobacter</taxon>
    </lineage>
</organism>
<dbReference type="InterPro" id="IPR012336">
    <property type="entry name" value="Thioredoxin-like_fold"/>
</dbReference>
<proteinExistence type="predicted"/>
<dbReference type="PROSITE" id="PS51352">
    <property type="entry name" value="THIOREDOXIN_2"/>
    <property type="match status" value="1"/>
</dbReference>
<dbReference type="KEGG" id="avp:AVENP_3002"/>
<name>A0AAE7BDN5_9BACT</name>
<dbReference type="SUPFAM" id="SSF52833">
    <property type="entry name" value="Thioredoxin-like"/>
    <property type="match status" value="2"/>
</dbReference>
<dbReference type="Gene3D" id="3.40.30.10">
    <property type="entry name" value="Glutaredoxin"/>
    <property type="match status" value="2"/>
</dbReference>
<sequence>MFMCFLIFTFLSINANAQEGKLSGGVSHEIPSWFKESFLDIKEDIDEAKAKNRHYMIFMDLDACPYCAKMLKDNFLQQNKTSDFIKKYFDVVEINVKGSREVTWDENTTLSEKELASKLEIQYSPTILFFDDKKEIVLRVNGYRSPEDFKLILEYIQGEYYKNMNLMEYANKIDKQTLYTFKDNDMFKNIKDLSKIKTPLAIIFEDGSCTQCDYFHDKVLKNKDVKSELKKFTAIRLDANSTEEIIDVDGNKTTPKEWAQKINLDYRPGVLLYDDKKLITTVDALLYSFHFKEILRYVSGKYYEQYPRSYLDYLKVREAELLKQGININIAE</sequence>